<accession>A0A0F5VBF1</accession>
<comment type="similarity">
    <text evidence="1">Belongs to the LysR transcriptional regulatory family.</text>
</comment>
<keyword evidence="4" id="KW-0804">Transcription</keyword>
<dbReference type="GO" id="GO:0003700">
    <property type="term" value="F:DNA-binding transcription factor activity"/>
    <property type="evidence" value="ECO:0007669"/>
    <property type="project" value="InterPro"/>
</dbReference>
<keyword evidence="2" id="KW-0805">Transcription regulation</keyword>
<dbReference type="Proteomes" id="UP000033633">
    <property type="component" value="Unassembled WGS sequence"/>
</dbReference>
<dbReference type="InterPro" id="IPR036388">
    <property type="entry name" value="WH-like_DNA-bd_sf"/>
</dbReference>
<dbReference type="EMBL" id="JWYV01000015">
    <property type="protein sequence ID" value="KKC98819.1"/>
    <property type="molecule type" value="Genomic_DNA"/>
</dbReference>
<feature type="domain" description="HTH lysR-type" evidence="5">
    <location>
        <begin position="5"/>
        <end position="62"/>
    </location>
</feature>
<dbReference type="SUPFAM" id="SSF46785">
    <property type="entry name" value="Winged helix' DNA-binding domain"/>
    <property type="match status" value="1"/>
</dbReference>
<dbReference type="PROSITE" id="PS50931">
    <property type="entry name" value="HTH_LYSR"/>
    <property type="match status" value="1"/>
</dbReference>
<dbReference type="Gene3D" id="3.40.190.10">
    <property type="entry name" value="Periplasmic binding protein-like II"/>
    <property type="match status" value="2"/>
</dbReference>
<name>A0A0F5VBF1_9GAMM</name>
<keyword evidence="3" id="KW-0238">DNA-binding</keyword>
<evidence type="ECO:0000256" key="4">
    <source>
        <dbReference type="ARBA" id="ARBA00023163"/>
    </source>
</evidence>
<evidence type="ECO:0000256" key="2">
    <source>
        <dbReference type="ARBA" id="ARBA00023015"/>
    </source>
</evidence>
<dbReference type="InterPro" id="IPR050389">
    <property type="entry name" value="LysR-type_TF"/>
</dbReference>
<organism evidence="6 7">
    <name type="scientific">Photobacterium halotolerans</name>
    <dbReference type="NCBI Taxonomy" id="265726"/>
    <lineage>
        <taxon>Bacteria</taxon>
        <taxon>Pseudomonadati</taxon>
        <taxon>Pseudomonadota</taxon>
        <taxon>Gammaproteobacteria</taxon>
        <taxon>Vibrionales</taxon>
        <taxon>Vibrionaceae</taxon>
        <taxon>Photobacterium</taxon>
    </lineage>
</organism>
<evidence type="ECO:0000256" key="1">
    <source>
        <dbReference type="ARBA" id="ARBA00009437"/>
    </source>
</evidence>
<proteinExistence type="inferred from homology"/>
<protein>
    <recommendedName>
        <fullName evidence="5">HTH lysR-type domain-containing protein</fullName>
    </recommendedName>
</protein>
<dbReference type="PANTHER" id="PTHR30118:SF15">
    <property type="entry name" value="TRANSCRIPTIONAL REGULATORY PROTEIN"/>
    <property type="match status" value="1"/>
</dbReference>
<dbReference type="InterPro" id="IPR036390">
    <property type="entry name" value="WH_DNA-bd_sf"/>
</dbReference>
<keyword evidence="7" id="KW-1185">Reference proteome</keyword>
<dbReference type="SUPFAM" id="SSF53850">
    <property type="entry name" value="Periplasmic binding protein-like II"/>
    <property type="match status" value="1"/>
</dbReference>
<sequence length="294" mass="33440">MESHVDLNLLRTLVMVCKAKNLKLASARLGISESAVSKQLSRLSEQLDETLFERTPSGLEPTPYTQHLLPQLQSSLSALQTTLRKKSFDPAHCHDTLTIALPLITLDKYGQQIYQSLKRALPKSKVVLSSWNPTTLTAMAQGEITLGVHYWNAEVSGEIYQRQITGDEFIVAIAQCHSTADFDEVRNWPFIMLRSSGWNDYKSPYYEKFVALGHHFDFEYQLDSPQLAYQFMKNERVAILTTLKNLPDGLKRVPTPNASRFQVRLSSYTQLVNRSNPLHLFLHQKLVDIFTAAE</sequence>
<dbReference type="InterPro" id="IPR000847">
    <property type="entry name" value="LysR_HTH_N"/>
</dbReference>
<dbReference type="PANTHER" id="PTHR30118">
    <property type="entry name" value="HTH-TYPE TRANSCRIPTIONAL REGULATOR LEUO-RELATED"/>
    <property type="match status" value="1"/>
</dbReference>
<evidence type="ECO:0000256" key="3">
    <source>
        <dbReference type="ARBA" id="ARBA00023125"/>
    </source>
</evidence>
<dbReference type="Gene3D" id="1.10.10.10">
    <property type="entry name" value="Winged helix-like DNA-binding domain superfamily/Winged helix DNA-binding domain"/>
    <property type="match status" value="1"/>
</dbReference>
<dbReference type="OrthoDB" id="6402859at2"/>
<dbReference type="PATRIC" id="fig|265726.11.peg.1427"/>
<evidence type="ECO:0000313" key="7">
    <source>
        <dbReference type="Proteomes" id="UP000033633"/>
    </source>
</evidence>
<dbReference type="AlphaFoldDB" id="A0A0F5VBF1"/>
<gene>
    <name evidence="6" type="ORF">KY46_15890</name>
</gene>
<comment type="caution">
    <text evidence="6">The sequence shown here is derived from an EMBL/GenBank/DDBJ whole genome shotgun (WGS) entry which is preliminary data.</text>
</comment>
<dbReference type="GO" id="GO:0003677">
    <property type="term" value="F:DNA binding"/>
    <property type="evidence" value="ECO:0007669"/>
    <property type="project" value="UniProtKB-KW"/>
</dbReference>
<evidence type="ECO:0000259" key="5">
    <source>
        <dbReference type="PROSITE" id="PS50931"/>
    </source>
</evidence>
<reference evidence="6 7" key="1">
    <citation type="submission" date="2014-12" db="EMBL/GenBank/DDBJ databases">
        <title>Mercury Reductase activity and rhizosphere competence traits in the genome of root associated Photobacterium halotolerans MELD1.</title>
        <authorList>
            <person name="Mathew D.C."/>
            <person name="Huang C.-C."/>
        </authorList>
    </citation>
    <scope>NUCLEOTIDE SEQUENCE [LARGE SCALE GENOMIC DNA]</scope>
    <source>
        <strain evidence="6 7">MELD1</strain>
    </source>
</reference>
<dbReference type="Pfam" id="PF00126">
    <property type="entry name" value="HTH_1"/>
    <property type="match status" value="1"/>
</dbReference>
<dbReference type="STRING" id="265726.KY46_15890"/>
<dbReference type="RefSeq" id="WP_046221602.1">
    <property type="nucleotide sequence ID" value="NZ_JWYV01000015.1"/>
</dbReference>
<evidence type="ECO:0000313" key="6">
    <source>
        <dbReference type="EMBL" id="KKC98819.1"/>
    </source>
</evidence>